<name>A0A9Q0S482_9DIPT</name>
<organism evidence="1 2">
    <name type="scientific">Pseudolycoriella hygida</name>
    <dbReference type="NCBI Taxonomy" id="35572"/>
    <lineage>
        <taxon>Eukaryota</taxon>
        <taxon>Metazoa</taxon>
        <taxon>Ecdysozoa</taxon>
        <taxon>Arthropoda</taxon>
        <taxon>Hexapoda</taxon>
        <taxon>Insecta</taxon>
        <taxon>Pterygota</taxon>
        <taxon>Neoptera</taxon>
        <taxon>Endopterygota</taxon>
        <taxon>Diptera</taxon>
        <taxon>Nematocera</taxon>
        <taxon>Sciaroidea</taxon>
        <taxon>Sciaridae</taxon>
        <taxon>Pseudolycoriella</taxon>
    </lineage>
</organism>
<evidence type="ECO:0000313" key="1">
    <source>
        <dbReference type="EMBL" id="KAJ6644249.1"/>
    </source>
</evidence>
<sequence>MNAQSNGLKDFFDFHKSTDLVFNLTKVVTKNMLNPTNTEDAISIIIQHSPSIASIMNRKLITKVLIFQYLNARHVSVAADLSKPALLEKLYEFWNDRFTDRLSEKSQNRVRDEKVDQFPIHQMSRQFSSWFFTMCNENQLKTEDFWSAMEYSIEMIESGELVRQEQGSGAPSILELLQKLHSQDNLLFNPNNCHDGIQGRMDAHGLVMVLCCGTLHSPGTFVGVFECVFGLLRDPFADDNWKIKLLRMRLNSSSPREAPRLNECPFLESMMALPSPTSMDL</sequence>
<gene>
    <name evidence="1" type="ORF">Bhyg_09216</name>
</gene>
<dbReference type="Proteomes" id="UP001151699">
    <property type="component" value="Chromosome B"/>
</dbReference>
<dbReference type="OrthoDB" id="6407068at2759"/>
<dbReference type="EMBL" id="WJQU01000002">
    <property type="protein sequence ID" value="KAJ6644249.1"/>
    <property type="molecule type" value="Genomic_DNA"/>
</dbReference>
<proteinExistence type="predicted"/>
<dbReference type="Pfam" id="PF15008">
    <property type="entry name" value="DUF4518"/>
    <property type="match status" value="1"/>
</dbReference>
<dbReference type="PANTHER" id="PTHR21084:SF1">
    <property type="entry name" value="DENSE INCISORS"/>
    <property type="match status" value="1"/>
</dbReference>
<accession>A0A9Q0S482</accession>
<dbReference type="AlphaFoldDB" id="A0A9Q0S482"/>
<dbReference type="InterPro" id="IPR026698">
    <property type="entry name" value="UPF_C3orf38"/>
</dbReference>
<dbReference type="PANTHER" id="PTHR21084">
    <property type="entry name" value="DENSE INCISORS"/>
    <property type="match status" value="1"/>
</dbReference>
<keyword evidence="2" id="KW-1185">Reference proteome</keyword>
<comment type="caution">
    <text evidence="1">The sequence shown here is derived from an EMBL/GenBank/DDBJ whole genome shotgun (WGS) entry which is preliminary data.</text>
</comment>
<reference evidence="1" key="1">
    <citation type="submission" date="2022-07" db="EMBL/GenBank/DDBJ databases">
        <authorList>
            <person name="Trinca V."/>
            <person name="Uliana J.V.C."/>
            <person name="Torres T.T."/>
            <person name="Ward R.J."/>
            <person name="Monesi N."/>
        </authorList>
    </citation>
    <scope>NUCLEOTIDE SEQUENCE</scope>
    <source>
        <strain evidence="1">HSMRA1968</strain>
        <tissue evidence="1">Whole embryos</tissue>
    </source>
</reference>
<protein>
    <submittedName>
        <fullName evidence="1">Uncharacterized protein</fullName>
    </submittedName>
</protein>
<evidence type="ECO:0000313" key="2">
    <source>
        <dbReference type="Proteomes" id="UP001151699"/>
    </source>
</evidence>